<feature type="signal peptide" evidence="1">
    <location>
        <begin position="1"/>
        <end position="24"/>
    </location>
</feature>
<feature type="chain" id="PRO_5032693305" evidence="1">
    <location>
        <begin position="25"/>
        <end position="340"/>
    </location>
</feature>
<dbReference type="PANTHER" id="PTHR31497:SF0">
    <property type="entry name" value="AUTOCRINE PROLIFERATION REPRESSOR PROTEIN A"/>
    <property type="match status" value="1"/>
</dbReference>
<dbReference type="InterPro" id="IPR009199">
    <property type="entry name" value="PhoPQ-act_pathogen-rel_PqaA"/>
</dbReference>
<proteinExistence type="predicted"/>
<dbReference type="AlphaFoldDB" id="A0A814WDQ4"/>
<keyword evidence="1" id="KW-0732">Signal</keyword>
<dbReference type="EMBL" id="CAJNOJ010000149">
    <property type="protein sequence ID" value="CAF1201007.1"/>
    <property type="molecule type" value="Genomic_DNA"/>
</dbReference>
<comment type="caution">
    <text evidence="2">The sequence shown here is derived from an EMBL/GenBank/DDBJ whole genome shotgun (WGS) entry which is preliminary data.</text>
</comment>
<dbReference type="Pfam" id="PF10142">
    <property type="entry name" value="PhoPQ_related"/>
    <property type="match status" value="1"/>
</dbReference>
<protein>
    <submittedName>
        <fullName evidence="2">Uncharacterized protein</fullName>
    </submittedName>
</protein>
<evidence type="ECO:0000313" key="3">
    <source>
        <dbReference type="Proteomes" id="UP000663852"/>
    </source>
</evidence>
<accession>A0A814WDQ4</accession>
<sequence length="340" mass="39349">MKNQKGFLIHCCLFLFIIINSSKSTPLDDYVHAEDPHFGWTLLQTYEEIDYKLYILNFTSQKWLDETYSSRSIWWHYLCITNLHHMYRSLVGWTFAFQDYYKLNITQYVDNDNMTKLSAIIDPLNYIDRFSKTKILQIQATGDEFFLLDNEAVFWNDLQIATGGSFLRRMPNADHVCVGHIISLFFTMRSFYMSVYDEKPLPKLQWIKSTNNTHGYIRATVDINSGPKPIGALGYRAQTLDDKRRDFRLLVGNPNDPTKAMANPVFWFTTDLVIEEQTSTTIVYSLTIENPMNGWEGFLIQVNFPGPDGTVLELTTETLIIPDTYPTDDCHGEQCLGSLV</sequence>
<evidence type="ECO:0000256" key="1">
    <source>
        <dbReference type="SAM" id="SignalP"/>
    </source>
</evidence>
<dbReference type="OrthoDB" id="2020799at2759"/>
<name>A0A814WDQ4_ADIRI</name>
<evidence type="ECO:0000313" key="2">
    <source>
        <dbReference type="EMBL" id="CAF1201007.1"/>
    </source>
</evidence>
<dbReference type="Proteomes" id="UP000663852">
    <property type="component" value="Unassembled WGS sequence"/>
</dbReference>
<organism evidence="2 3">
    <name type="scientific">Adineta ricciae</name>
    <name type="common">Rotifer</name>
    <dbReference type="NCBI Taxonomy" id="249248"/>
    <lineage>
        <taxon>Eukaryota</taxon>
        <taxon>Metazoa</taxon>
        <taxon>Spiralia</taxon>
        <taxon>Gnathifera</taxon>
        <taxon>Rotifera</taxon>
        <taxon>Eurotatoria</taxon>
        <taxon>Bdelloidea</taxon>
        <taxon>Adinetida</taxon>
        <taxon>Adinetidae</taxon>
        <taxon>Adineta</taxon>
    </lineage>
</organism>
<dbReference type="PANTHER" id="PTHR31497">
    <property type="entry name" value="AUTOCRINE PROLIFERATION REPRESSOR PROTEIN A"/>
    <property type="match status" value="1"/>
</dbReference>
<reference evidence="2" key="1">
    <citation type="submission" date="2021-02" db="EMBL/GenBank/DDBJ databases">
        <authorList>
            <person name="Nowell W R."/>
        </authorList>
    </citation>
    <scope>NUCLEOTIDE SEQUENCE</scope>
</reference>
<gene>
    <name evidence="2" type="ORF">EDS130_LOCUS25366</name>
</gene>